<name>A0ACC2P4H9_9HYME</name>
<dbReference type="Proteomes" id="UP001239111">
    <property type="component" value="Chromosome 2"/>
</dbReference>
<reference evidence="1" key="1">
    <citation type="submission" date="2023-04" db="EMBL/GenBank/DDBJ databases">
        <title>A chromosome-level genome assembly of the parasitoid wasp Eretmocerus hayati.</title>
        <authorList>
            <person name="Zhong Y."/>
            <person name="Liu S."/>
            <person name="Liu Y."/>
        </authorList>
    </citation>
    <scope>NUCLEOTIDE SEQUENCE</scope>
    <source>
        <strain evidence="1">ZJU_SS_LIU_2023</strain>
    </source>
</reference>
<comment type="caution">
    <text evidence="1">The sequence shown here is derived from an EMBL/GenBank/DDBJ whole genome shotgun (WGS) entry which is preliminary data.</text>
</comment>
<protein>
    <submittedName>
        <fullName evidence="1">Uncharacterized protein</fullName>
    </submittedName>
</protein>
<evidence type="ECO:0000313" key="2">
    <source>
        <dbReference type="Proteomes" id="UP001239111"/>
    </source>
</evidence>
<keyword evidence="2" id="KW-1185">Reference proteome</keyword>
<dbReference type="EMBL" id="CM056742">
    <property type="protein sequence ID" value="KAJ8676665.1"/>
    <property type="molecule type" value="Genomic_DNA"/>
</dbReference>
<sequence length="140" mass="14752">MQIRKLTLCKLDSVRVRTRSDRVSASLATVAARDSNPVVLICARALASISSISIGSTGVADARQRRGPLLLAAMVIFIGAADDDAVVANGPDVMVVMVRQLPPRSIPSCCLILAAAAFMTLDSGFRLAAAHPRLQLDAQL</sequence>
<organism evidence="1 2">
    <name type="scientific">Eretmocerus hayati</name>
    <dbReference type="NCBI Taxonomy" id="131215"/>
    <lineage>
        <taxon>Eukaryota</taxon>
        <taxon>Metazoa</taxon>
        <taxon>Ecdysozoa</taxon>
        <taxon>Arthropoda</taxon>
        <taxon>Hexapoda</taxon>
        <taxon>Insecta</taxon>
        <taxon>Pterygota</taxon>
        <taxon>Neoptera</taxon>
        <taxon>Endopterygota</taxon>
        <taxon>Hymenoptera</taxon>
        <taxon>Apocrita</taxon>
        <taxon>Proctotrupomorpha</taxon>
        <taxon>Chalcidoidea</taxon>
        <taxon>Aphelinidae</taxon>
        <taxon>Aphelininae</taxon>
        <taxon>Eretmocerus</taxon>
    </lineage>
</organism>
<proteinExistence type="predicted"/>
<accession>A0ACC2P4H9</accession>
<evidence type="ECO:0000313" key="1">
    <source>
        <dbReference type="EMBL" id="KAJ8676665.1"/>
    </source>
</evidence>
<gene>
    <name evidence="1" type="ORF">QAD02_012452</name>
</gene>